<protein>
    <recommendedName>
        <fullName evidence="4">Kynureninase</fullName>
        <ecNumber evidence="4">3.7.1.3</ecNumber>
    </recommendedName>
</protein>
<dbReference type="Gene3D" id="3.90.1150.10">
    <property type="entry name" value="Aspartate Aminotransferase, domain 1"/>
    <property type="match status" value="1"/>
</dbReference>
<dbReference type="EMBL" id="PKIZ01000009">
    <property type="protein sequence ID" value="PKZ41743.1"/>
    <property type="molecule type" value="Genomic_DNA"/>
</dbReference>
<proteinExistence type="inferred from homology"/>
<comment type="catalytic activity">
    <reaction evidence="4">
        <text>3-hydroxy-L-kynurenine + H2O = 3-hydroxyanthranilate + L-alanine + H(+)</text>
        <dbReference type="Rhea" id="RHEA:25143"/>
        <dbReference type="ChEBI" id="CHEBI:15377"/>
        <dbReference type="ChEBI" id="CHEBI:15378"/>
        <dbReference type="ChEBI" id="CHEBI:36559"/>
        <dbReference type="ChEBI" id="CHEBI:57972"/>
        <dbReference type="ChEBI" id="CHEBI:58125"/>
        <dbReference type="EC" id="3.7.1.3"/>
    </reaction>
</comment>
<dbReference type="GO" id="GO:0019441">
    <property type="term" value="P:L-tryptophan catabolic process to kynurenine"/>
    <property type="evidence" value="ECO:0007669"/>
    <property type="project" value="TreeGrafter"/>
</dbReference>
<evidence type="ECO:0000313" key="5">
    <source>
        <dbReference type="EMBL" id="PKZ41743.1"/>
    </source>
</evidence>
<dbReference type="InterPro" id="IPR015424">
    <property type="entry name" value="PyrdxlP-dep_Trfase"/>
</dbReference>
<dbReference type="GO" id="GO:0005737">
    <property type="term" value="C:cytoplasm"/>
    <property type="evidence" value="ECO:0007669"/>
    <property type="project" value="InterPro"/>
</dbReference>
<dbReference type="Gene3D" id="3.40.640.10">
    <property type="entry name" value="Type I PLP-dependent aspartate aminotransferase-like (Major domain)"/>
    <property type="match status" value="1"/>
</dbReference>
<dbReference type="Pfam" id="PF22580">
    <property type="entry name" value="KYNU_C"/>
    <property type="match status" value="1"/>
</dbReference>
<dbReference type="SUPFAM" id="SSF53383">
    <property type="entry name" value="PLP-dependent transferases"/>
    <property type="match status" value="1"/>
</dbReference>
<dbReference type="EC" id="3.7.1.3" evidence="4"/>
<dbReference type="GO" id="GO:0030429">
    <property type="term" value="F:kynureninase activity"/>
    <property type="evidence" value="ECO:0007669"/>
    <property type="project" value="UniProtKB-EC"/>
</dbReference>
<comment type="cofactor">
    <cofactor evidence="4">
        <name>pyridoxal 5'-phosphate</name>
        <dbReference type="ChEBI" id="CHEBI:597326"/>
    </cofactor>
</comment>
<comment type="subunit">
    <text evidence="4">Homodimer.</text>
</comment>
<dbReference type="PIRSF" id="PIRSF038800">
    <property type="entry name" value="KYNU"/>
    <property type="match status" value="1"/>
</dbReference>
<dbReference type="PANTHER" id="PTHR14084:SF0">
    <property type="entry name" value="KYNURENINASE"/>
    <property type="match status" value="1"/>
</dbReference>
<dbReference type="GO" id="GO:0009435">
    <property type="term" value="P:NAD+ biosynthetic process"/>
    <property type="evidence" value="ECO:0007669"/>
    <property type="project" value="UniProtKB-UniPathway"/>
</dbReference>
<comment type="pathway">
    <text evidence="4">Cofactor biosynthesis; NAD(+) biosynthesis; quinolinate from L-kynurenine: step 2/3.</text>
</comment>
<organism evidence="5 6">
    <name type="scientific">Kytococcus schroeteri</name>
    <dbReference type="NCBI Taxonomy" id="138300"/>
    <lineage>
        <taxon>Bacteria</taxon>
        <taxon>Bacillati</taxon>
        <taxon>Actinomycetota</taxon>
        <taxon>Actinomycetes</taxon>
        <taxon>Micrococcales</taxon>
        <taxon>Kytococcaceae</taxon>
        <taxon>Kytococcus</taxon>
    </lineage>
</organism>
<dbReference type="InterPro" id="IPR015421">
    <property type="entry name" value="PyrdxlP-dep_Trfase_major"/>
</dbReference>
<dbReference type="GO" id="GO:0097053">
    <property type="term" value="P:L-kynurenine catabolic process"/>
    <property type="evidence" value="ECO:0007669"/>
    <property type="project" value="UniProtKB-UniPathway"/>
</dbReference>
<keyword evidence="6" id="KW-1185">Reference proteome</keyword>
<evidence type="ECO:0000256" key="4">
    <source>
        <dbReference type="PIRNR" id="PIRNR038800"/>
    </source>
</evidence>
<name>A0A2I1PAV5_9MICO</name>
<dbReference type="InterPro" id="IPR010111">
    <property type="entry name" value="Kynureninase"/>
</dbReference>
<dbReference type="InterPro" id="IPR015422">
    <property type="entry name" value="PyrdxlP-dep_Trfase_small"/>
</dbReference>
<keyword evidence="2 4" id="KW-0378">Hydrolase</keyword>
<evidence type="ECO:0000256" key="1">
    <source>
        <dbReference type="ARBA" id="ARBA00022642"/>
    </source>
</evidence>
<evidence type="ECO:0000256" key="3">
    <source>
        <dbReference type="ARBA" id="ARBA00022898"/>
    </source>
</evidence>
<gene>
    <name evidence="5" type="ORF">CYJ76_05660</name>
</gene>
<dbReference type="GO" id="GO:0043420">
    <property type="term" value="P:anthranilate metabolic process"/>
    <property type="evidence" value="ECO:0007669"/>
    <property type="project" value="TreeGrafter"/>
</dbReference>
<evidence type="ECO:0000256" key="2">
    <source>
        <dbReference type="ARBA" id="ARBA00022801"/>
    </source>
</evidence>
<dbReference type="GO" id="GO:0030170">
    <property type="term" value="F:pyridoxal phosphate binding"/>
    <property type="evidence" value="ECO:0007669"/>
    <property type="project" value="InterPro"/>
</dbReference>
<dbReference type="RefSeq" id="WP_101849491.1">
    <property type="nucleotide sequence ID" value="NZ_PKIZ01000009.1"/>
</dbReference>
<comment type="catalytic activity">
    <reaction evidence="4">
        <text>L-kynurenine + H2O = anthranilate + L-alanine + H(+)</text>
        <dbReference type="Rhea" id="RHEA:16813"/>
        <dbReference type="ChEBI" id="CHEBI:15377"/>
        <dbReference type="ChEBI" id="CHEBI:15378"/>
        <dbReference type="ChEBI" id="CHEBI:16567"/>
        <dbReference type="ChEBI" id="CHEBI:57959"/>
        <dbReference type="ChEBI" id="CHEBI:57972"/>
        <dbReference type="EC" id="3.7.1.3"/>
    </reaction>
</comment>
<evidence type="ECO:0000313" key="6">
    <source>
        <dbReference type="Proteomes" id="UP000234206"/>
    </source>
</evidence>
<dbReference type="Proteomes" id="UP000234206">
    <property type="component" value="Unassembled WGS sequence"/>
</dbReference>
<comment type="caution">
    <text evidence="5">The sequence shown here is derived from an EMBL/GenBank/DDBJ whole genome shotgun (WGS) entry which is preliminary data.</text>
</comment>
<keyword evidence="1 4" id="KW-0662">Pyridine nucleotide biosynthesis</keyword>
<comment type="pathway">
    <text evidence="4">Amino-acid degradation; L-kynurenine degradation; L-alanine and anthranilate from L-kynurenine: step 1/1.</text>
</comment>
<dbReference type="PANTHER" id="PTHR14084">
    <property type="entry name" value="KYNURENINASE"/>
    <property type="match status" value="1"/>
</dbReference>
<keyword evidence="3 4" id="KW-0663">Pyridoxal phosphate</keyword>
<sequence length="424" mass="44995">MSTLTTPDAVRARAAELDAADPLAGYRERFVPMGEGRGAEAGEVLAYLDGNSLGRPLKAAGEALDRIVREAWGTRLIRSWDEQWMDLPLRLGDRVGEVALGAAPGQVVVADSTTVMIYKFLRAGLEAARTADPARRQIVVDTENFPTDRYIAEGIAAECDAELVWIEPDPATGVTVDEVREAVGPATAVVLLSHVAYKSAWIADLPGITRAVHEAGALVLWDLCHSAGVIPVDLDAHEVDLAVGCTYKYLNGGPGAPAFGYVAARHQASMRQPIQGWMGHAEPFRMGPGYEPSPGMRRFISGTPPVLGMVPLGEMVELLAEAGMPAVTAKAADLTAFVVEVAEGLLARHGVRVDSPADPARRGGHITLGHPDSRELTARLWEAGVVPDFRNPDGIRIGMSPLSTSFAEVAEGLLVLDGLLAGRG</sequence>
<comment type="similarity">
    <text evidence="4">Belongs to the kynureninase family.</text>
</comment>
<dbReference type="UniPathway" id="UPA00253">
    <property type="reaction ID" value="UER00329"/>
</dbReference>
<dbReference type="OrthoDB" id="9812626at2"/>
<dbReference type="AlphaFoldDB" id="A0A2I1PAV5"/>
<comment type="function">
    <text evidence="4">Catalyzes the cleavage of L-kynurenine (L-Kyn) and L-3-hydroxykynurenine (L-3OHKyn) into anthranilic acid (AA) and 3-hydroxyanthranilic acid (3-OHAA), respectively.</text>
</comment>
<dbReference type="UniPathway" id="UPA00334">
    <property type="reaction ID" value="UER00455"/>
</dbReference>
<reference evidence="5 6" key="1">
    <citation type="submission" date="2017-12" db="EMBL/GenBank/DDBJ databases">
        <title>Phylogenetic diversity of female urinary microbiome.</title>
        <authorList>
            <person name="Thomas-White K."/>
            <person name="Wolfe A.J."/>
        </authorList>
    </citation>
    <scope>NUCLEOTIDE SEQUENCE [LARGE SCALE GENOMIC DNA]</scope>
    <source>
        <strain evidence="5 6">UMB1298</strain>
    </source>
</reference>
<accession>A0A2I1PAV5</accession>